<keyword evidence="4 9" id="KW-0479">Metal-binding</keyword>
<reference evidence="10 11" key="1">
    <citation type="submission" date="2018-05" db="EMBL/GenBank/DDBJ databases">
        <title>Genomic Encyclopedia of Type Strains, Phase IV (KMG-IV): sequencing the most valuable type-strain genomes for metagenomic binning, comparative biology and taxonomic classification.</title>
        <authorList>
            <person name="Goeker M."/>
        </authorList>
    </citation>
    <scope>NUCLEOTIDE SEQUENCE [LARGE SCALE GENOMIC DNA]</scope>
    <source>
        <strain evidence="10 11">DSM 29661</strain>
    </source>
</reference>
<keyword evidence="6 9" id="KW-0378">Hydrolase</keyword>
<protein>
    <recommendedName>
        <fullName evidence="9">CRISPR-associated endoribonuclease Cas2</fullName>
        <ecNumber evidence="9">3.1.-.-</ecNumber>
    </recommendedName>
</protein>
<feature type="binding site" evidence="9">
    <location>
        <position position="13"/>
    </location>
    <ligand>
        <name>Mg(2+)</name>
        <dbReference type="ChEBI" id="CHEBI:18420"/>
        <note>catalytic</note>
    </ligand>
</feature>
<dbReference type="OrthoDB" id="9798176at2"/>
<dbReference type="InterPro" id="IPR021127">
    <property type="entry name" value="CRISPR_associated_Cas2"/>
</dbReference>
<keyword evidence="3 9" id="KW-0540">Nuclease</keyword>
<dbReference type="CDD" id="cd09725">
    <property type="entry name" value="Cas2_I_II_III"/>
    <property type="match status" value="1"/>
</dbReference>
<dbReference type="Gene3D" id="3.30.70.240">
    <property type="match status" value="1"/>
</dbReference>
<dbReference type="GO" id="GO:0016787">
    <property type="term" value="F:hydrolase activity"/>
    <property type="evidence" value="ECO:0007669"/>
    <property type="project" value="UniProtKB-KW"/>
</dbReference>
<evidence type="ECO:0000256" key="5">
    <source>
        <dbReference type="ARBA" id="ARBA00022759"/>
    </source>
</evidence>
<dbReference type="GO" id="GO:0051607">
    <property type="term" value="P:defense response to virus"/>
    <property type="evidence" value="ECO:0007669"/>
    <property type="project" value="UniProtKB-UniRule"/>
</dbReference>
<evidence type="ECO:0000313" key="11">
    <source>
        <dbReference type="Proteomes" id="UP000247555"/>
    </source>
</evidence>
<organism evidence="10 11">
    <name type="scientific">Rivihabitans pingtungensis</name>
    <dbReference type="NCBI Taxonomy" id="1054498"/>
    <lineage>
        <taxon>Bacteria</taxon>
        <taxon>Pseudomonadati</taxon>
        <taxon>Pseudomonadota</taxon>
        <taxon>Betaproteobacteria</taxon>
        <taxon>Neisseriales</taxon>
        <taxon>Aquaspirillaceae</taxon>
        <taxon>Rivihabitans</taxon>
    </lineage>
</organism>
<dbReference type="InterPro" id="IPR019199">
    <property type="entry name" value="Virulence_VapD/CRISPR_Cas2"/>
</dbReference>
<keyword evidence="11" id="KW-1185">Reference proteome</keyword>
<comment type="cofactor">
    <cofactor evidence="1 9">
        <name>Mg(2+)</name>
        <dbReference type="ChEBI" id="CHEBI:18420"/>
    </cofactor>
</comment>
<dbReference type="PANTHER" id="PTHR34405">
    <property type="entry name" value="CRISPR-ASSOCIATED ENDORIBONUCLEASE CAS2"/>
    <property type="match status" value="1"/>
</dbReference>
<evidence type="ECO:0000313" key="10">
    <source>
        <dbReference type="EMBL" id="PXX81791.1"/>
    </source>
</evidence>
<keyword evidence="7 9" id="KW-0460">Magnesium</keyword>
<name>A0A318KVE0_9NEIS</name>
<comment type="similarity">
    <text evidence="2 9">Belongs to the CRISPR-associated endoribonuclease Cas2 protein family.</text>
</comment>
<dbReference type="RefSeq" id="WP_158281696.1">
    <property type="nucleotide sequence ID" value="NZ_QJKI01000001.1"/>
</dbReference>
<keyword evidence="8 9" id="KW-0051">Antiviral defense</keyword>
<evidence type="ECO:0000256" key="4">
    <source>
        <dbReference type="ARBA" id="ARBA00022723"/>
    </source>
</evidence>
<evidence type="ECO:0000256" key="9">
    <source>
        <dbReference type="HAMAP-Rule" id="MF_01471"/>
    </source>
</evidence>
<evidence type="ECO:0000256" key="7">
    <source>
        <dbReference type="ARBA" id="ARBA00022842"/>
    </source>
</evidence>
<gene>
    <name evidence="9" type="primary">cas2</name>
    <name evidence="10" type="ORF">DFR34_10120</name>
</gene>
<comment type="subunit">
    <text evidence="9">Homodimer, forms a heterotetramer with a Cas1 homodimer.</text>
</comment>
<evidence type="ECO:0000256" key="8">
    <source>
        <dbReference type="ARBA" id="ARBA00023118"/>
    </source>
</evidence>
<evidence type="ECO:0000256" key="3">
    <source>
        <dbReference type="ARBA" id="ARBA00022722"/>
    </source>
</evidence>
<dbReference type="HAMAP" id="MF_01471">
    <property type="entry name" value="Cas2"/>
    <property type="match status" value="1"/>
</dbReference>
<proteinExistence type="inferred from homology"/>
<evidence type="ECO:0000256" key="6">
    <source>
        <dbReference type="ARBA" id="ARBA00022801"/>
    </source>
</evidence>
<dbReference type="EC" id="3.1.-.-" evidence="9"/>
<dbReference type="Pfam" id="PF09827">
    <property type="entry name" value="CRISPR_Cas2"/>
    <property type="match status" value="1"/>
</dbReference>
<evidence type="ECO:0000256" key="2">
    <source>
        <dbReference type="ARBA" id="ARBA00009959"/>
    </source>
</evidence>
<dbReference type="GO" id="GO:0004521">
    <property type="term" value="F:RNA endonuclease activity"/>
    <property type="evidence" value="ECO:0007669"/>
    <property type="project" value="InterPro"/>
</dbReference>
<dbReference type="Proteomes" id="UP000247555">
    <property type="component" value="Unassembled WGS sequence"/>
</dbReference>
<keyword evidence="5 9" id="KW-0255">Endonuclease</keyword>
<evidence type="ECO:0000256" key="1">
    <source>
        <dbReference type="ARBA" id="ARBA00001946"/>
    </source>
</evidence>
<dbReference type="GO" id="GO:0046872">
    <property type="term" value="F:metal ion binding"/>
    <property type="evidence" value="ECO:0007669"/>
    <property type="project" value="UniProtKB-UniRule"/>
</dbReference>
<dbReference type="EMBL" id="QJKI01000001">
    <property type="protein sequence ID" value="PXX81791.1"/>
    <property type="molecule type" value="Genomic_DNA"/>
</dbReference>
<accession>A0A318KVE0</accession>
<dbReference type="SUPFAM" id="SSF143430">
    <property type="entry name" value="TTP0101/SSO1404-like"/>
    <property type="match status" value="1"/>
</dbReference>
<dbReference type="GO" id="GO:0043571">
    <property type="term" value="P:maintenance of CRISPR repeat elements"/>
    <property type="evidence" value="ECO:0007669"/>
    <property type="project" value="UniProtKB-UniRule"/>
</dbReference>
<comment type="caution">
    <text evidence="10">The sequence shown here is derived from an EMBL/GenBank/DDBJ whole genome shotgun (WGS) entry which is preliminary data.</text>
</comment>
<dbReference type="PANTHER" id="PTHR34405:SF3">
    <property type="entry name" value="CRISPR-ASSOCIATED ENDORIBONUCLEASE CAS2 3"/>
    <property type="match status" value="1"/>
</dbReference>
<sequence length="94" mass="10616">MASSRRMFLVCYDIADPKRWRKVHEAVQAHAVSGQKSVYECWLTAGEHQALLARLEAVIAPAEDKVHVFALDARRKVLRFGVARAPQCDPFLIV</sequence>
<comment type="function">
    <text evidence="9">CRISPR (clustered regularly interspaced short palindromic repeat), is an adaptive immune system that provides protection against mobile genetic elements (viruses, transposable elements and conjugative plasmids). CRISPR clusters contain sequences complementary to antecedent mobile elements and target invading nucleic acids. CRISPR clusters are transcribed and processed into CRISPR RNA (crRNA). Functions as a ssRNA-specific endoribonuclease. Involved in the integration of spacer DNA into the CRISPR cassette.</text>
</comment>
<dbReference type="NCBIfam" id="TIGR01573">
    <property type="entry name" value="cas2"/>
    <property type="match status" value="1"/>
</dbReference>
<dbReference type="AlphaFoldDB" id="A0A318KVE0"/>